<evidence type="ECO:0000313" key="4">
    <source>
        <dbReference type="EMBL" id="EAR50207.1"/>
    </source>
</evidence>
<evidence type="ECO:0000256" key="2">
    <source>
        <dbReference type="ARBA" id="ARBA00023239"/>
    </source>
</evidence>
<dbReference type="Gene3D" id="3.90.226.10">
    <property type="entry name" value="2-enoyl-CoA Hydratase, Chain A, domain 1"/>
    <property type="match status" value="1"/>
</dbReference>
<keyword evidence="2" id="KW-0456">Lyase</keyword>
<dbReference type="PANTHER" id="PTHR23309">
    <property type="entry name" value="3-HYDROXYACYL-COA DEHYROGENASE"/>
    <property type="match status" value="1"/>
</dbReference>
<dbReference type="GO" id="GO:0016853">
    <property type="term" value="F:isomerase activity"/>
    <property type="evidence" value="ECO:0007669"/>
    <property type="project" value="UniProtKB-KW"/>
</dbReference>
<dbReference type="InterPro" id="IPR008927">
    <property type="entry name" value="6-PGluconate_DH-like_C_sf"/>
</dbReference>
<dbReference type="InterPro" id="IPR001753">
    <property type="entry name" value="Enoyl-CoA_hydra/iso"/>
</dbReference>
<dbReference type="eggNOG" id="COG1024">
    <property type="taxonomic scope" value="Bacteria"/>
</dbReference>
<keyword evidence="3" id="KW-0511">Multifunctional enzyme</keyword>
<dbReference type="AlphaFoldDB" id="Q2CBY7"/>
<dbReference type="STRING" id="314256.OG2516_05003"/>
<evidence type="ECO:0000313" key="5">
    <source>
        <dbReference type="Proteomes" id="UP000003635"/>
    </source>
</evidence>
<keyword evidence="1" id="KW-0413">Isomerase</keyword>
<keyword evidence="5" id="KW-1185">Reference proteome</keyword>
<dbReference type="HOGENOM" id="CLU_009834_16_3_5"/>
<dbReference type="EMBL" id="AAOT01000034">
    <property type="protein sequence ID" value="EAR50207.1"/>
    <property type="molecule type" value="Genomic_DNA"/>
</dbReference>
<organism evidence="4 5">
    <name type="scientific">Oceanicola granulosus (strain ATCC BAA-861 / DSM 15982 / KCTC 12143 / HTCC2516)</name>
    <dbReference type="NCBI Taxonomy" id="314256"/>
    <lineage>
        <taxon>Bacteria</taxon>
        <taxon>Pseudomonadati</taxon>
        <taxon>Pseudomonadota</taxon>
        <taxon>Alphaproteobacteria</taxon>
        <taxon>Rhodobacterales</taxon>
        <taxon>Roseobacteraceae</taxon>
        <taxon>Oceanicola</taxon>
    </lineage>
</organism>
<dbReference type="GO" id="GO:0016829">
    <property type="term" value="F:lyase activity"/>
    <property type="evidence" value="ECO:0007669"/>
    <property type="project" value="UniProtKB-KW"/>
</dbReference>
<dbReference type="Proteomes" id="UP000003635">
    <property type="component" value="Unassembled WGS sequence"/>
</dbReference>
<name>Q2CBY7_OCEGH</name>
<protein>
    <submittedName>
        <fullName evidence="4">3-hydroxyacyl-CoA dehydrogenase</fullName>
    </submittedName>
</protein>
<dbReference type="Gene3D" id="1.10.1040.50">
    <property type="match status" value="1"/>
</dbReference>
<dbReference type="SUPFAM" id="SSF48179">
    <property type="entry name" value="6-phosphogluconate dehydrogenase C-terminal domain-like"/>
    <property type="match status" value="1"/>
</dbReference>
<gene>
    <name evidence="4" type="ORF">OG2516_05003</name>
</gene>
<dbReference type="OrthoDB" id="9771883at2"/>
<proteinExistence type="predicted"/>
<dbReference type="InterPro" id="IPR029045">
    <property type="entry name" value="ClpP/crotonase-like_dom_sf"/>
</dbReference>
<evidence type="ECO:0000256" key="1">
    <source>
        <dbReference type="ARBA" id="ARBA00023235"/>
    </source>
</evidence>
<comment type="caution">
    <text evidence="4">The sequence shown here is derived from an EMBL/GenBank/DDBJ whole genome shotgun (WGS) entry which is preliminary data.</text>
</comment>
<dbReference type="Pfam" id="PF00378">
    <property type="entry name" value="ECH_1"/>
    <property type="match status" value="1"/>
</dbReference>
<dbReference type="CDD" id="cd06558">
    <property type="entry name" value="crotonase-like"/>
    <property type="match status" value="1"/>
</dbReference>
<evidence type="ECO:0000256" key="3">
    <source>
        <dbReference type="ARBA" id="ARBA00023268"/>
    </source>
</evidence>
<dbReference type="RefSeq" id="WP_007254528.1">
    <property type="nucleotide sequence ID" value="NZ_CH724107.1"/>
</dbReference>
<dbReference type="SUPFAM" id="SSF52096">
    <property type="entry name" value="ClpP/crotonase"/>
    <property type="match status" value="1"/>
</dbReference>
<reference evidence="4 5" key="1">
    <citation type="journal article" date="2010" name="J. Bacteriol.">
        <title>Genome sequences of Oceanicola granulosus HTCC2516(T) and Oceanicola batsensis HTCC2597(TDelta).</title>
        <authorList>
            <person name="Thrash J.C."/>
            <person name="Cho J.C."/>
            <person name="Vergin K.L."/>
            <person name="Giovannoni S.J."/>
        </authorList>
    </citation>
    <scope>NUCLEOTIDE SEQUENCE [LARGE SCALE GENOMIC DNA]</scope>
    <source>
        <strain evidence="5">ATCC BAA-861 / DSM 15982 / KCTC 12143 / HTCC2516</strain>
    </source>
</reference>
<sequence length="450" mass="47133">MGNSVKIRITEGVAHIALAQPPTNPLRPELRADLAAALSQAEADPEVTAIVLSGEGNGLSAGSDLRELDTAPDVPGVAALCRRIEDGPKPVVAALHGTTIGSGAELALAAHVRLMEPDARLSLPEISLGLVPGAGATQRLPRLVGAALALDMLLEPRVLSGHAAREAGLVDGVVVGHLATGAHTLARALGAGAREWQPVRTRRDRLADSAGYFAAIAARREALAGHRIHAAGRIVDCVEAALLLPFDSGLAFEEAARQDCLADSQHVALRHLYLAERRVPARLLSSTTGRRTISEPAGTEVLARLRHVLGGAVQALAAQGHGADEIGNAMTVYGFSQRPEAPVAATAGPDDEMILRRLIAALMAEGGRLVEDRLVDRASDVDVLAVHGLGFPRWHGGPMRAAQTMGLLKLKRQMETWAEDSAIWAPPRLLVQAIKFAGGFDQVVVVPSAA</sequence>
<accession>Q2CBY7</accession>